<organism evidence="1 2">
    <name type="scientific">Pseudofrankia asymbiotica</name>
    <dbReference type="NCBI Taxonomy" id="1834516"/>
    <lineage>
        <taxon>Bacteria</taxon>
        <taxon>Bacillati</taxon>
        <taxon>Actinomycetota</taxon>
        <taxon>Actinomycetes</taxon>
        <taxon>Frankiales</taxon>
        <taxon>Frankiaceae</taxon>
        <taxon>Pseudofrankia</taxon>
    </lineage>
</organism>
<evidence type="ECO:0000313" key="1">
    <source>
        <dbReference type="EMBL" id="ONH31373.1"/>
    </source>
</evidence>
<sequence>MRLPSELSALGFHTSLKSGEMPFTTLCHRIQQDLKLAASPGLTLQRYQLPLNSQFSRMNASFDGQSLTSSFVKVLMAVASPAARVLGCLRVRDRCGP</sequence>
<reference evidence="2" key="1">
    <citation type="submission" date="2016-10" db="EMBL/GenBank/DDBJ databases">
        <title>Frankia sp. NRRL B-16386 Genome sequencing.</title>
        <authorList>
            <person name="Ghodhbane-Gtari F."/>
            <person name="Swanson E."/>
            <person name="Gueddou A."/>
            <person name="Hezbri K."/>
            <person name="Ktari K."/>
            <person name="Nouioui I."/>
            <person name="Morris K."/>
            <person name="Simpson S."/>
            <person name="Abebe-Akele F."/>
            <person name="Thomas K."/>
            <person name="Gtari M."/>
            <person name="Tisa L.S."/>
        </authorList>
    </citation>
    <scope>NUCLEOTIDE SEQUENCE [LARGE SCALE GENOMIC DNA]</scope>
    <source>
        <strain evidence="2">NRRL B-16386</strain>
    </source>
</reference>
<dbReference type="Proteomes" id="UP000188929">
    <property type="component" value="Unassembled WGS sequence"/>
</dbReference>
<dbReference type="EMBL" id="MOMC01000016">
    <property type="protein sequence ID" value="ONH31373.1"/>
    <property type="molecule type" value="Genomic_DNA"/>
</dbReference>
<name>A0A1V2IDV8_9ACTN</name>
<protein>
    <submittedName>
        <fullName evidence="1">Uncharacterized protein</fullName>
    </submittedName>
</protein>
<accession>A0A1V2IDV8</accession>
<keyword evidence="2" id="KW-1185">Reference proteome</keyword>
<evidence type="ECO:0000313" key="2">
    <source>
        <dbReference type="Proteomes" id="UP000188929"/>
    </source>
</evidence>
<proteinExistence type="predicted"/>
<gene>
    <name evidence="1" type="ORF">BL253_08845</name>
</gene>
<dbReference type="AlphaFoldDB" id="A0A1V2IDV8"/>
<dbReference type="STRING" id="1834516.BL253_08845"/>
<comment type="caution">
    <text evidence="1">The sequence shown here is derived from an EMBL/GenBank/DDBJ whole genome shotgun (WGS) entry which is preliminary data.</text>
</comment>